<feature type="domain" description="Peptidase C45 hydrolase" evidence="1">
    <location>
        <begin position="131"/>
        <end position="386"/>
    </location>
</feature>
<gene>
    <name evidence="2" type="ORF">EDS130_LOCUS2345</name>
    <name evidence="3" type="ORF">XAT740_LOCUS22790</name>
</gene>
<dbReference type="EMBL" id="CAJNOR010001694">
    <property type="protein sequence ID" value="CAF1184977.1"/>
    <property type="molecule type" value="Genomic_DNA"/>
</dbReference>
<accession>A0A814V8Z1</accession>
<reference evidence="3" key="1">
    <citation type="submission" date="2021-02" db="EMBL/GenBank/DDBJ databases">
        <authorList>
            <person name="Nowell W R."/>
        </authorList>
    </citation>
    <scope>NUCLEOTIDE SEQUENCE</scope>
</reference>
<dbReference type="InterPro" id="IPR047794">
    <property type="entry name" value="C45_proenzyme-like"/>
</dbReference>
<protein>
    <recommendedName>
        <fullName evidence="1">Peptidase C45 hydrolase domain-containing protein</fullName>
    </recommendedName>
</protein>
<dbReference type="OrthoDB" id="189997at2759"/>
<dbReference type="InterPro" id="IPR047801">
    <property type="entry name" value="Peptidase_C45"/>
</dbReference>
<dbReference type="PANTHER" id="PTHR34180:SF1">
    <property type="entry name" value="BETA-ALANYL-DOPAMINE_CARCININE HYDROLASE"/>
    <property type="match status" value="1"/>
</dbReference>
<dbReference type="AlphaFoldDB" id="A0A814V8Z1"/>
<evidence type="ECO:0000313" key="3">
    <source>
        <dbReference type="EMBL" id="CAF1184977.1"/>
    </source>
</evidence>
<evidence type="ECO:0000313" key="2">
    <source>
        <dbReference type="EMBL" id="CAF0752126.1"/>
    </source>
</evidence>
<dbReference type="NCBIfam" id="NF040521">
    <property type="entry name" value="C45_proenzyme"/>
    <property type="match status" value="1"/>
</dbReference>
<organism evidence="3 4">
    <name type="scientific">Adineta ricciae</name>
    <name type="common">Rotifer</name>
    <dbReference type="NCBI Taxonomy" id="249248"/>
    <lineage>
        <taxon>Eukaryota</taxon>
        <taxon>Metazoa</taxon>
        <taxon>Spiralia</taxon>
        <taxon>Gnathifera</taxon>
        <taxon>Rotifera</taxon>
        <taxon>Eurotatoria</taxon>
        <taxon>Bdelloidea</taxon>
        <taxon>Adinetida</taxon>
        <taxon>Adinetidae</taxon>
        <taxon>Adineta</taxon>
    </lineage>
</organism>
<dbReference type="InterPro" id="IPR005079">
    <property type="entry name" value="Peptidase_C45_hydrolase"/>
</dbReference>
<evidence type="ECO:0000313" key="4">
    <source>
        <dbReference type="Proteomes" id="UP000663828"/>
    </source>
</evidence>
<dbReference type="Proteomes" id="UP000663828">
    <property type="component" value="Unassembled WGS sequence"/>
</dbReference>
<dbReference type="Pfam" id="PF03417">
    <property type="entry name" value="AAT"/>
    <property type="match status" value="1"/>
</dbReference>
<evidence type="ECO:0000259" key="1">
    <source>
        <dbReference type="Pfam" id="PF03417"/>
    </source>
</evidence>
<name>A0A814V8Z1_ADIRI</name>
<dbReference type="EMBL" id="CAJNOJ010000005">
    <property type="protein sequence ID" value="CAF0752126.1"/>
    <property type="molecule type" value="Genomic_DNA"/>
</dbReference>
<comment type="caution">
    <text evidence="3">The sequence shown here is derived from an EMBL/GenBank/DDBJ whole genome shotgun (WGS) entry which is preliminary data.</text>
</comment>
<proteinExistence type="predicted"/>
<dbReference type="Proteomes" id="UP000663852">
    <property type="component" value="Unassembled WGS sequence"/>
</dbReference>
<sequence length="404" mass="46450">MTSTRIPLYRVKGTHYECAHVIGKITREAIRHRIADDLTVLSPLFEYIQTEDGFNLYRDFAKTIRSLYPWYWDEINGLADGSEVPLEQILVLNFLNETQTAYKLSKDKQTSDETGEKGCTTVLLNRQDTNTFSLLHNEDHATALYMTGYLVEADIHSIEYNDGQRRSPDEKFIAYCYAGAIPGNGFGANKHSFAFGLNGLYPNFVAHGRLPRQIVNRALLSVRNEEDLDRLLRISPVAFGFCVNGAFFREEHCLLNYEIGPNIKLANENFISKCRIINEGQKENKGNDQSETILNYLVHYNHYERLHKVIIQQKSLDSTYNRWKRGQEFGEIFTIDDAFRLLGDNENPSFPIFRIPSETDANSVTLCTAHFNFLTFELLVYQHNPKDNPSPSFVYNLNDLCIIK</sequence>
<keyword evidence="4" id="KW-1185">Reference proteome</keyword>
<dbReference type="PANTHER" id="PTHR34180">
    <property type="entry name" value="PEPTIDASE C45"/>
    <property type="match status" value="1"/>
</dbReference>
<dbReference type="Gene3D" id="3.60.60.10">
    <property type="entry name" value="Penicillin V Acylase, Chain A"/>
    <property type="match status" value="1"/>
</dbReference>